<gene>
    <name evidence="2" type="ORF">UFOVP650_52</name>
</gene>
<protein>
    <submittedName>
        <fullName evidence="2">Uncharacterized protein</fullName>
    </submittedName>
</protein>
<accession>A0A6J5NHQ3</accession>
<evidence type="ECO:0000313" key="2">
    <source>
        <dbReference type="EMBL" id="CAB4154944.1"/>
    </source>
</evidence>
<name>A0A6J5NHQ3_9CAUD</name>
<proteinExistence type="predicted"/>
<organism evidence="2">
    <name type="scientific">uncultured Caudovirales phage</name>
    <dbReference type="NCBI Taxonomy" id="2100421"/>
    <lineage>
        <taxon>Viruses</taxon>
        <taxon>Duplodnaviria</taxon>
        <taxon>Heunggongvirae</taxon>
        <taxon>Uroviricota</taxon>
        <taxon>Caudoviricetes</taxon>
        <taxon>Peduoviridae</taxon>
        <taxon>Maltschvirus</taxon>
        <taxon>Maltschvirus maltsch</taxon>
    </lineage>
</organism>
<evidence type="ECO:0000256" key="1">
    <source>
        <dbReference type="SAM" id="MobiDB-lite"/>
    </source>
</evidence>
<reference evidence="2" key="1">
    <citation type="submission" date="2020-04" db="EMBL/GenBank/DDBJ databases">
        <authorList>
            <person name="Chiriac C."/>
            <person name="Salcher M."/>
            <person name="Ghai R."/>
            <person name="Kavagutti S V."/>
        </authorList>
    </citation>
    <scope>NUCLEOTIDE SEQUENCE</scope>
</reference>
<dbReference type="EMBL" id="LR796623">
    <property type="protein sequence ID" value="CAB4154944.1"/>
    <property type="molecule type" value="Genomic_DNA"/>
</dbReference>
<sequence length="56" mass="5835">MSSRNTAADPAGNATEPTGKTTDEQRAGLLARAVAFLKNAKAKLTGKKPRPVELSP</sequence>
<feature type="region of interest" description="Disordered" evidence="1">
    <location>
        <begin position="1"/>
        <end position="27"/>
    </location>
</feature>